<dbReference type="GO" id="GO:0003730">
    <property type="term" value="F:mRNA 3'-UTR binding"/>
    <property type="evidence" value="ECO:0007669"/>
    <property type="project" value="TreeGrafter"/>
</dbReference>
<name>A0A0J7KZJ1_LASNI</name>
<protein>
    <submittedName>
        <fullName evidence="1">Leucine-rich ppr motif-containing mitochondrial</fullName>
    </submittedName>
</protein>
<comment type="caution">
    <text evidence="1">The sequence shown here is derived from an EMBL/GenBank/DDBJ whole genome shotgun (WGS) entry which is preliminary data.</text>
</comment>
<dbReference type="InterPro" id="IPR011990">
    <property type="entry name" value="TPR-like_helical_dom_sf"/>
</dbReference>
<dbReference type="SUPFAM" id="SSF48371">
    <property type="entry name" value="ARM repeat"/>
    <property type="match status" value="1"/>
</dbReference>
<evidence type="ECO:0000313" key="1">
    <source>
        <dbReference type="EMBL" id="KMQ95728.1"/>
    </source>
</evidence>
<dbReference type="EMBL" id="LBMM01001800">
    <property type="protein sequence ID" value="KMQ95728.1"/>
    <property type="molecule type" value="Genomic_DNA"/>
</dbReference>
<proteinExistence type="predicted"/>
<dbReference type="GO" id="GO:0005739">
    <property type="term" value="C:mitochondrion"/>
    <property type="evidence" value="ECO:0007669"/>
    <property type="project" value="TreeGrafter"/>
</dbReference>
<dbReference type="Gene3D" id="1.25.40.10">
    <property type="entry name" value="Tetratricopeptide repeat domain"/>
    <property type="match status" value="2"/>
</dbReference>
<dbReference type="GO" id="GO:0070129">
    <property type="term" value="P:regulation of mitochondrial translation"/>
    <property type="evidence" value="ECO:0007669"/>
    <property type="project" value="TreeGrafter"/>
</dbReference>
<dbReference type="Pfam" id="PF01535">
    <property type="entry name" value="PPR"/>
    <property type="match status" value="1"/>
</dbReference>
<dbReference type="GO" id="GO:0005634">
    <property type="term" value="C:nucleus"/>
    <property type="evidence" value="ECO:0007669"/>
    <property type="project" value="TreeGrafter"/>
</dbReference>
<gene>
    <name evidence="1" type="ORF">RF55_4040</name>
</gene>
<organism evidence="1 2">
    <name type="scientific">Lasius niger</name>
    <name type="common">Black garden ant</name>
    <dbReference type="NCBI Taxonomy" id="67767"/>
    <lineage>
        <taxon>Eukaryota</taxon>
        <taxon>Metazoa</taxon>
        <taxon>Ecdysozoa</taxon>
        <taxon>Arthropoda</taxon>
        <taxon>Hexapoda</taxon>
        <taxon>Insecta</taxon>
        <taxon>Pterygota</taxon>
        <taxon>Neoptera</taxon>
        <taxon>Endopterygota</taxon>
        <taxon>Hymenoptera</taxon>
        <taxon>Apocrita</taxon>
        <taxon>Aculeata</taxon>
        <taxon>Formicoidea</taxon>
        <taxon>Formicidae</taxon>
        <taxon>Formicinae</taxon>
        <taxon>Lasius</taxon>
        <taxon>Lasius</taxon>
    </lineage>
</organism>
<dbReference type="InterPro" id="IPR002885">
    <property type="entry name" value="PPR_rpt"/>
</dbReference>
<evidence type="ECO:0000313" key="2">
    <source>
        <dbReference type="Proteomes" id="UP000036403"/>
    </source>
</evidence>
<dbReference type="Proteomes" id="UP000036403">
    <property type="component" value="Unassembled WGS sequence"/>
</dbReference>
<accession>A0A0J7KZJ1</accession>
<sequence length="1028" mass="116777">MIETDKMLQLRRYVTLLRAGAKSRVVRSHLHSSSSSREMPSLATREGYISRYVHHGLSQLQTHLRPCENYAATCIRTFGMTVPRSSVDDIDHKVRSLCDDVKKGRVSADSLKEVIRLCDESDYQLHHDTGVLLLKCCGNPLSDLETTERQYLADQVWRLAKRNSEGLTLEYYNTLLNVHMENSSSVDPTKFLANMSVEPDENTYRLLLSAVAKVGNSNHLRDIMSVIKEKNVIIDEDAFNVLVHNYATSGNIAQAEHVMTLMQDAKLSTDKAYTELACGYAKLGDIPNLVKVLNDEPQSDTNLLRLIKILSTSDNGRHIPVVLNFLKTSVPTIKSQICKTIAELIRADRATDAHTIINYFAMNDTTKDVVKSFVNSFLNELIMLNASVDDITRYAADFVDSGCEPLALTNVAESGLKLGRENLCLAVFGAMGEKGMEIRPHYYWPLLAIAHFNQGEAKIFSLVKFMIDTGVGLDHDTLLNHVYPYVNTASPSTTLQKLLINGVPGSIVYTPLISYLLSHNRMKDIKSLCTYSRQYRLQYRELMKPLVRAYIATKDIETCVFLLTIFPHGQNFAALFLRTLLNDRRFTFVVENLQSVLEVFIKHGIKISQRDAIVLKNKLSNENFDVMENANILKRIDDLVDANLTESSLSVIVHPKYMNTSELACHLVEIKGKNLRTRNILRRLLEMYCSENNLKKAEEIKREFDACQYEWTAGMKTYLFELYIRHNKLKEAETLLSELQNISENFQIDDVKIVKFATALVEADKPTKAFEIINKINHVNARTNAQKHCYTLLQTLAQSQYHSQTKDMLHLIIEKGYCDLTIELLRPLVAIPLKHNDILGAVNMFITCAQKHKKTPLALEVLTTLLQQKDSSKLRNVETYIEKVYDILINIHGADSADTMLVLALATLEKTHELQSVLQRQRISMNSLLHYFNYARRSSNVDSLLKLLKALPDSNKLDQVVLSEMLLSIYSKTGDCNNAVELWKLMYAKSIEPSEKFKNSFIQFLQANKVPLPPEFEQDKSEINVSNQ</sequence>
<dbReference type="PANTHER" id="PTHR46669:SF2">
    <property type="entry name" value="EG:BACN32G11.3 PROTEIN"/>
    <property type="match status" value="1"/>
</dbReference>
<dbReference type="AlphaFoldDB" id="A0A0J7KZJ1"/>
<dbReference type="OrthoDB" id="767661at2759"/>
<dbReference type="InterPro" id="IPR033490">
    <property type="entry name" value="LRP130"/>
</dbReference>
<reference evidence="1 2" key="1">
    <citation type="submission" date="2015-04" db="EMBL/GenBank/DDBJ databases">
        <title>Lasius niger genome sequencing.</title>
        <authorList>
            <person name="Konorov E.A."/>
            <person name="Nikitin M.A."/>
            <person name="Kirill M.V."/>
            <person name="Chang P."/>
        </authorList>
    </citation>
    <scope>NUCLEOTIDE SEQUENCE [LARGE SCALE GENOMIC DNA]</scope>
    <source>
        <tissue evidence="1">Whole</tissue>
    </source>
</reference>
<dbReference type="InterPro" id="IPR016024">
    <property type="entry name" value="ARM-type_fold"/>
</dbReference>
<dbReference type="PANTHER" id="PTHR46669">
    <property type="entry name" value="LEUCINE-RICH PPR MOTIF-CONTAINING PROTEIN, MITOCHONDRIAL"/>
    <property type="match status" value="1"/>
</dbReference>
<keyword evidence="2" id="KW-1185">Reference proteome</keyword>
<dbReference type="PaxDb" id="67767-A0A0J7KZJ1"/>
<dbReference type="STRING" id="67767.A0A0J7KZJ1"/>